<comment type="caution">
    <text evidence="3">The sequence shown here is derived from an EMBL/GenBank/DDBJ whole genome shotgun (WGS) entry which is preliminary data.</text>
</comment>
<dbReference type="Pfam" id="PF01177">
    <property type="entry name" value="Asp_Glu_race"/>
    <property type="match status" value="1"/>
</dbReference>
<accession>B5VZU3</accession>
<reference evidence="3 4" key="1">
    <citation type="journal article" date="2011" name="Appl. Environ. Microbiol.">
        <title>Contribution of a Sodium Ion Gradient to Energy Conservation during Fermentation in the Cyanobacterium Arthrospira (Spirulina) maxima CS-328.</title>
        <authorList>
            <person name="Carrieri D."/>
            <person name="Ananyev G."/>
            <person name="Lenz O."/>
            <person name="Bryant D.A."/>
            <person name="Dismukes G.C."/>
        </authorList>
    </citation>
    <scope>NUCLEOTIDE SEQUENCE [LARGE SCALE GENOMIC DNA]</scope>
    <source>
        <strain evidence="3 4">CS-328</strain>
    </source>
</reference>
<organism evidence="3 4">
    <name type="scientific">Limnospira maxima CS-328</name>
    <dbReference type="NCBI Taxonomy" id="513049"/>
    <lineage>
        <taxon>Bacteria</taxon>
        <taxon>Bacillati</taxon>
        <taxon>Cyanobacteriota</taxon>
        <taxon>Cyanophyceae</taxon>
        <taxon>Oscillatoriophycideae</taxon>
        <taxon>Oscillatoriales</taxon>
        <taxon>Sirenicapillariaceae</taxon>
        <taxon>Limnospira</taxon>
    </lineage>
</organism>
<dbReference type="NCBIfam" id="TIGR00035">
    <property type="entry name" value="asp_race"/>
    <property type="match status" value="1"/>
</dbReference>
<dbReference type="Proteomes" id="UP000004061">
    <property type="component" value="Unassembled WGS sequence"/>
</dbReference>
<dbReference type="PANTHER" id="PTHR21198">
    <property type="entry name" value="GLUTAMATE RACEMASE"/>
    <property type="match status" value="1"/>
</dbReference>
<dbReference type="Gene3D" id="3.40.50.1860">
    <property type="match status" value="2"/>
</dbReference>
<keyword evidence="2" id="KW-0413">Isomerase</keyword>
<dbReference type="InterPro" id="IPR001920">
    <property type="entry name" value="Asp/Glu_race"/>
</dbReference>
<evidence type="ECO:0000256" key="2">
    <source>
        <dbReference type="ARBA" id="ARBA00023235"/>
    </source>
</evidence>
<comment type="similarity">
    <text evidence="1">Belongs to the aspartate/glutamate racemases family.</text>
</comment>
<proteinExistence type="inferred from homology"/>
<dbReference type="SUPFAM" id="SSF53681">
    <property type="entry name" value="Aspartate/glutamate racemase"/>
    <property type="match status" value="2"/>
</dbReference>
<evidence type="ECO:0000256" key="1">
    <source>
        <dbReference type="ARBA" id="ARBA00007847"/>
    </source>
</evidence>
<dbReference type="InterPro" id="IPR015942">
    <property type="entry name" value="Asp/Glu/hydantoin_racemase"/>
</dbReference>
<evidence type="ECO:0000313" key="3">
    <source>
        <dbReference type="EMBL" id="EDZ95122.1"/>
    </source>
</evidence>
<dbReference type="EMBL" id="ABYK01000012">
    <property type="protein sequence ID" value="EDZ95122.1"/>
    <property type="molecule type" value="Genomic_DNA"/>
</dbReference>
<dbReference type="GO" id="GO:0047661">
    <property type="term" value="F:amino-acid racemase activity"/>
    <property type="evidence" value="ECO:0007669"/>
    <property type="project" value="InterPro"/>
</dbReference>
<keyword evidence="4" id="KW-1185">Reference proteome</keyword>
<dbReference type="PANTHER" id="PTHR21198:SF7">
    <property type="entry name" value="ASPARTATE-GLUTAMATE RACEMASE FAMILY"/>
    <property type="match status" value="1"/>
</dbReference>
<name>B5VZU3_LIMMA</name>
<evidence type="ECO:0000313" key="4">
    <source>
        <dbReference type="Proteomes" id="UP000004061"/>
    </source>
</evidence>
<protein>
    <submittedName>
        <fullName evidence="3">Aspartate racemase</fullName>
    </submittedName>
</protein>
<dbReference type="AlphaFoldDB" id="B5VZU3"/>
<gene>
    <name evidence="3" type="ORF">AmaxDRAFT_2035</name>
</gene>
<dbReference type="InterPro" id="IPR004380">
    <property type="entry name" value="Asp_race"/>
</dbReference>
<sequence>MISMNNQPIFQQQAIPGIIGGLGPLAHIEFERLLLALNSTRGACGDRQHPIWFLINATDLPDRTQSLLGNQPSCVPWLVKYGKILEVAGADFLVITCNTSHGFYNLVQPQLNIPWIHIMQETVRFIKLHYPGLNRVGILATDGTLQAHLYQDSLTAAGLTAIAPALNSELQQDIMNAIYHPIWGIKATGVQILPPPIHILKTAIKWLESQGAELLIAGCTEISVALKLLDKTSLIAIDPLEIMANLTLDLAFGYENIPEISSPLK</sequence>